<comment type="caution">
    <text evidence="13">The sequence shown here is derived from an EMBL/GenBank/DDBJ whole genome shotgun (WGS) entry which is preliminary data.</text>
</comment>
<dbReference type="AlphaFoldDB" id="A0A0V0QFZ5"/>
<keyword evidence="7 11" id="KW-0067">ATP-binding</keyword>
<dbReference type="GO" id="GO:0045504">
    <property type="term" value="F:dynein heavy chain binding"/>
    <property type="evidence" value="ECO:0007669"/>
    <property type="project" value="TreeGrafter"/>
</dbReference>
<evidence type="ECO:0000313" key="13">
    <source>
        <dbReference type="EMBL" id="KRX01134.1"/>
    </source>
</evidence>
<dbReference type="GO" id="GO:0005813">
    <property type="term" value="C:centrosome"/>
    <property type="evidence" value="ECO:0007669"/>
    <property type="project" value="TreeGrafter"/>
</dbReference>
<evidence type="ECO:0000256" key="12">
    <source>
        <dbReference type="SAM" id="MobiDB-lite"/>
    </source>
</evidence>
<feature type="compositionally biased region" description="Basic and acidic residues" evidence="12">
    <location>
        <begin position="433"/>
        <end position="450"/>
    </location>
</feature>
<dbReference type="InParanoid" id="A0A0V0QFZ5"/>
<keyword evidence="8 11" id="KW-0243">Dynein</keyword>
<feature type="region of interest" description="Disordered" evidence="12">
    <location>
        <begin position="373"/>
        <end position="410"/>
    </location>
</feature>
<proteinExistence type="inferred from homology"/>
<name>A0A0V0QFZ5_PSEPJ</name>
<evidence type="ECO:0000256" key="10">
    <source>
        <dbReference type="ARBA" id="ARBA00023212"/>
    </source>
</evidence>
<gene>
    <name evidence="13" type="ORF">PPERSA_08235</name>
</gene>
<dbReference type="CDD" id="cd00882">
    <property type="entry name" value="Ras_like_GTPase"/>
    <property type="match status" value="1"/>
</dbReference>
<keyword evidence="9 11" id="KW-0505">Motor protein</keyword>
<evidence type="ECO:0000256" key="3">
    <source>
        <dbReference type="ARBA" id="ARBA00022448"/>
    </source>
</evidence>
<dbReference type="EMBL" id="LDAU01000176">
    <property type="protein sequence ID" value="KRX01134.1"/>
    <property type="molecule type" value="Genomic_DNA"/>
</dbReference>
<dbReference type="InterPro" id="IPR027417">
    <property type="entry name" value="P-loop_NTPase"/>
</dbReference>
<dbReference type="GO" id="GO:0005868">
    <property type="term" value="C:cytoplasmic dynein complex"/>
    <property type="evidence" value="ECO:0007669"/>
    <property type="project" value="UniProtKB-UniRule"/>
</dbReference>
<keyword evidence="14" id="KW-1185">Reference proteome</keyword>
<feature type="compositionally biased region" description="Polar residues" evidence="12">
    <location>
        <begin position="452"/>
        <end position="463"/>
    </location>
</feature>
<accession>A0A0V0QFZ5</accession>
<dbReference type="Proteomes" id="UP000054937">
    <property type="component" value="Unassembled WGS sequence"/>
</dbReference>
<dbReference type="GO" id="GO:0016787">
    <property type="term" value="F:hydrolase activity"/>
    <property type="evidence" value="ECO:0007669"/>
    <property type="project" value="UniProtKB-KW"/>
</dbReference>
<dbReference type="SUPFAM" id="SSF52540">
    <property type="entry name" value="P-loop containing nucleoside triphosphate hydrolases"/>
    <property type="match status" value="1"/>
</dbReference>
<keyword evidence="5 11" id="KW-0493">Microtubule</keyword>
<evidence type="ECO:0000256" key="4">
    <source>
        <dbReference type="ARBA" id="ARBA00022490"/>
    </source>
</evidence>
<comment type="similarity">
    <text evidence="2 11">Belongs to the dynein light intermediate chain family.</text>
</comment>
<feature type="compositionally biased region" description="Basic and acidic residues" evidence="12">
    <location>
        <begin position="464"/>
        <end position="478"/>
    </location>
</feature>
<feature type="compositionally biased region" description="Polar residues" evidence="12">
    <location>
        <begin position="381"/>
        <end position="406"/>
    </location>
</feature>
<dbReference type="GO" id="GO:0007018">
    <property type="term" value="P:microtubule-based movement"/>
    <property type="evidence" value="ECO:0007669"/>
    <property type="project" value="InterPro"/>
</dbReference>
<dbReference type="Gene3D" id="3.40.50.300">
    <property type="entry name" value="P-loop containing nucleotide triphosphate hydrolases"/>
    <property type="match status" value="2"/>
</dbReference>
<evidence type="ECO:0000313" key="14">
    <source>
        <dbReference type="Proteomes" id="UP000054937"/>
    </source>
</evidence>
<comment type="subcellular location">
    <subcellularLocation>
        <location evidence="1 11">Cytoplasm</location>
        <location evidence="1 11">Cytoskeleton</location>
    </subcellularLocation>
</comment>
<feature type="region of interest" description="Disordered" evidence="12">
    <location>
        <begin position="424"/>
        <end position="478"/>
    </location>
</feature>
<organism evidence="13 14">
    <name type="scientific">Pseudocohnilembus persalinus</name>
    <name type="common">Ciliate</name>
    <dbReference type="NCBI Taxonomy" id="266149"/>
    <lineage>
        <taxon>Eukaryota</taxon>
        <taxon>Sar</taxon>
        <taxon>Alveolata</taxon>
        <taxon>Ciliophora</taxon>
        <taxon>Intramacronucleata</taxon>
        <taxon>Oligohymenophorea</taxon>
        <taxon>Scuticociliatia</taxon>
        <taxon>Philasterida</taxon>
        <taxon>Pseudocohnilembidae</taxon>
        <taxon>Pseudocohnilembus</taxon>
    </lineage>
</organism>
<keyword evidence="13" id="KW-0378">Hydrolase</keyword>
<keyword evidence="4 11" id="KW-0963">Cytoplasm</keyword>
<dbReference type="OrthoDB" id="27603at2759"/>
<comment type="function">
    <text evidence="11">Acts as one of several non-catalytic accessory components of the cytoplasmic dynein 1 complex that are thought to be involved in linking dynein to cargos and to adapter proteins that regulate dynein function. Cytoplasmic dynein 1 acts as a motor for the intracellular retrograde motility of vesicles and organelles along microtubules. May play a role in binding dynein to membranous organelles or chromosomes.</text>
</comment>
<evidence type="ECO:0000256" key="8">
    <source>
        <dbReference type="ARBA" id="ARBA00023017"/>
    </source>
</evidence>
<evidence type="ECO:0000256" key="6">
    <source>
        <dbReference type="ARBA" id="ARBA00022741"/>
    </source>
</evidence>
<dbReference type="GO" id="GO:0005524">
    <property type="term" value="F:ATP binding"/>
    <property type="evidence" value="ECO:0007669"/>
    <property type="project" value="UniProtKB-KW"/>
</dbReference>
<keyword evidence="10 11" id="KW-0206">Cytoskeleton</keyword>
<dbReference type="OMA" id="RCNIWIL"/>
<keyword evidence="3 11" id="KW-0813">Transport</keyword>
<feature type="region of interest" description="Disordered" evidence="12">
    <location>
        <begin position="179"/>
        <end position="202"/>
    </location>
</feature>
<dbReference type="InterPro" id="IPR008467">
    <property type="entry name" value="Dynein1_light_intermed_chain"/>
</dbReference>
<dbReference type="InterPro" id="IPR022780">
    <property type="entry name" value="Dynein_light_int_chain"/>
</dbReference>
<protein>
    <recommendedName>
        <fullName evidence="11">Dynein light intermediate chain</fullName>
    </recommendedName>
</protein>
<dbReference type="PANTHER" id="PTHR12688">
    <property type="entry name" value="DYNEIN LIGHT INTERMEDIATE CHAIN"/>
    <property type="match status" value="1"/>
</dbReference>
<evidence type="ECO:0000256" key="11">
    <source>
        <dbReference type="RuleBase" id="RU366047"/>
    </source>
</evidence>
<evidence type="ECO:0000256" key="5">
    <source>
        <dbReference type="ARBA" id="ARBA00022701"/>
    </source>
</evidence>
<comment type="subunit">
    <text evidence="11">Homodimer. The cytoplasmic dynein 1 complex consists of two catalytic heavy chains (HCs) and a number of non-catalytic subunits presented by intermediate chains (ICs).</text>
</comment>
<sequence length="478" mass="55676">MTQNKQENLWNTILSETQNQETFSDKNIIILGRENVGKRSLLDQLHEISQTEFFKSNKNDTNPGKLRIKGQTSALNYVYLNVKNQEEQDDQTNAKIGIHILDDPEQQQLLKQIINQKLLENSVLVIMLDLNQPGDFIEQINKWLDVFTESKQGVEMSINQLDEMKVKVENLYKTYKQPTEVKTKESNGNLEEEETQQESENNNVKLPLPEGVLLSNFGIPIIIAVNKSDLLENMEQKKQEFLQYSMRQLCLKYGAGLVYNSAKSNYNLDVFYEYILHILYNFDLKHKPEVVNQENTFIPIGYDNPNLLKQNIQHRLKNVLNLLNIIRQTFPEVDQNMQYTEIFPQCTKQQQTTQEYTVQDDNEFFQQLRNKFGSDKKPMNNLGSTELTSSFTNQSSLTNSTASGQENSKKQDLNQFYQKLLVQSKNQNQNQDQRNKDLDQKKKDLQEKFKVSTGTKTDYTSSQKIKELINRNKPQNDN</sequence>
<keyword evidence="6 11" id="KW-0547">Nucleotide-binding</keyword>
<dbReference type="Pfam" id="PF05783">
    <property type="entry name" value="DLIC"/>
    <property type="match status" value="1"/>
</dbReference>
<reference evidence="13 14" key="1">
    <citation type="journal article" date="2015" name="Sci. Rep.">
        <title>Genome of the facultative scuticociliatosis pathogen Pseudocohnilembus persalinus provides insight into its virulence through horizontal gene transfer.</title>
        <authorList>
            <person name="Xiong J."/>
            <person name="Wang G."/>
            <person name="Cheng J."/>
            <person name="Tian M."/>
            <person name="Pan X."/>
            <person name="Warren A."/>
            <person name="Jiang C."/>
            <person name="Yuan D."/>
            <person name="Miao W."/>
        </authorList>
    </citation>
    <scope>NUCLEOTIDE SEQUENCE [LARGE SCALE GENOMIC DNA]</scope>
    <source>
        <strain evidence="13">36N120E</strain>
    </source>
</reference>
<dbReference type="GO" id="GO:0000226">
    <property type="term" value="P:microtubule cytoskeleton organization"/>
    <property type="evidence" value="ECO:0007669"/>
    <property type="project" value="TreeGrafter"/>
</dbReference>
<dbReference type="GO" id="GO:0005874">
    <property type="term" value="C:microtubule"/>
    <property type="evidence" value="ECO:0007669"/>
    <property type="project" value="UniProtKB-KW"/>
</dbReference>
<dbReference type="PANTHER" id="PTHR12688:SF0">
    <property type="entry name" value="DYNEIN LIGHT INTERMEDIATE CHAIN"/>
    <property type="match status" value="1"/>
</dbReference>
<evidence type="ECO:0000256" key="7">
    <source>
        <dbReference type="ARBA" id="ARBA00022840"/>
    </source>
</evidence>
<evidence type="ECO:0000256" key="1">
    <source>
        <dbReference type="ARBA" id="ARBA00004245"/>
    </source>
</evidence>
<evidence type="ECO:0000256" key="9">
    <source>
        <dbReference type="ARBA" id="ARBA00023175"/>
    </source>
</evidence>
<dbReference type="FunCoup" id="A0A0V0QFZ5">
    <property type="interactions" value="26"/>
</dbReference>
<evidence type="ECO:0000256" key="2">
    <source>
        <dbReference type="ARBA" id="ARBA00006831"/>
    </source>
</evidence>